<dbReference type="Gene3D" id="3.40.720.10">
    <property type="entry name" value="Alkaline Phosphatase, subunit A"/>
    <property type="match status" value="1"/>
</dbReference>
<dbReference type="PANTHER" id="PTHR42693:SF53">
    <property type="entry name" value="ENDO-4-O-SULFATASE"/>
    <property type="match status" value="1"/>
</dbReference>
<dbReference type="AlphaFoldDB" id="A0A0F9TVD1"/>
<evidence type="ECO:0000256" key="2">
    <source>
        <dbReference type="ARBA" id="ARBA00022723"/>
    </source>
</evidence>
<dbReference type="InterPro" id="IPR017850">
    <property type="entry name" value="Alkaline_phosphatase_core_sf"/>
</dbReference>
<comment type="similarity">
    <text evidence="1">Belongs to the sulfatase family.</text>
</comment>
<evidence type="ECO:0000259" key="6">
    <source>
        <dbReference type="Pfam" id="PF00884"/>
    </source>
</evidence>
<accession>A0A0F9TVD1</accession>
<reference evidence="7" key="1">
    <citation type="journal article" date="2015" name="Nature">
        <title>Complex archaea that bridge the gap between prokaryotes and eukaryotes.</title>
        <authorList>
            <person name="Spang A."/>
            <person name="Saw J.H."/>
            <person name="Jorgensen S.L."/>
            <person name="Zaremba-Niedzwiedzka K."/>
            <person name="Martijn J."/>
            <person name="Lind A.E."/>
            <person name="van Eijk R."/>
            <person name="Schleper C."/>
            <person name="Guy L."/>
            <person name="Ettema T.J."/>
        </authorList>
    </citation>
    <scope>NUCLEOTIDE SEQUENCE</scope>
</reference>
<dbReference type="PROSITE" id="PS00523">
    <property type="entry name" value="SULFATASE_1"/>
    <property type="match status" value="1"/>
</dbReference>
<sequence>MQINKALIFVFIVLFYACNSADDALNTTADKEDETTEEPSESSTNDRPNILLIIADDMGLDATSNFNIGDIKPMMPNLNKLMSEGLTFSNVWSNPTCTPTRAAMITGKFGFRTNMTQVGDELSTAETSLQTYIGQNSDGNYTNAVIGKWHLSNNIEHPKNMGVDYFAGFIGGSVPSYTNWDFIENEATTSLTDYTTTKFTDVAIDWIADQSQPWFLWLSYNAPHTPFHLPPDNLHSQGSLSIDEASIAANPIPYYMASLEAMDTEMGRLLDTMTTKEKENTIIIFVGDNGTPNQVAQGYGNRRNKDTIYQGGVNVPMVVCGKDVSRSNEIEDALINVTDIFATVAAITGTGIKEINDSKSFKDLLNGSNDSTREFAFTEIGRDGNSADVAIRNESHKYLMFSDGTEALYNLLLDPLESQNLLGTTTLGQLDTSELNKIKAELLRINQ</sequence>
<dbReference type="EMBL" id="LAZR01000255">
    <property type="protein sequence ID" value="KKN78917.1"/>
    <property type="molecule type" value="Genomic_DNA"/>
</dbReference>
<name>A0A0F9TVD1_9ZZZZ</name>
<proteinExistence type="inferred from homology"/>
<gene>
    <name evidence="7" type="ORF">LCGC14_0345380</name>
</gene>
<dbReference type="PANTHER" id="PTHR42693">
    <property type="entry name" value="ARYLSULFATASE FAMILY MEMBER"/>
    <property type="match status" value="1"/>
</dbReference>
<keyword evidence="3" id="KW-0378">Hydrolase</keyword>
<dbReference type="Pfam" id="PF00884">
    <property type="entry name" value="Sulfatase"/>
    <property type="match status" value="1"/>
</dbReference>
<feature type="compositionally biased region" description="Acidic residues" evidence="5">
    <location>
        <begin position="31"/>
        <end position="40"/>
    </location>
</feature>
<dbReference type="GO" id="GO:0004065">
    <property type="term" value="F:arylsulfatase activity"/>
    <property type="evidence" value="ECO:0007669"/>
    <property type="project" value="TreeGrafter"/>
</dbReference>
<dbReference type="SUPFAM" id="SSF53649">
    <property type="entry name" value="Alkaline phosphatase-like"/>
    <property type="match status" value="1"/>
</dbReference>
<protein>
    <recommendedName>
        <fullName evidence="6">Sulfatase N-terminal domain-containing protein</fullName>
    </recommendedName>
</protein>
<feature type="domain" description="Sulfatase N-terminal" evidence="6">
    <location>
        <begin position="48"/>
        <end position="349"/>
    </location>
</feature>
<comment type="caution">
    <text evidence="7">The sequence shown here is derived from an EMBL/GenBank/DDBJ whole genome shotgun (WGS) entry which is preliminary data.</text>
</comment>
<evidence type="ECO:0000256" key="5">
    <source>
        <dbReference type="SAM" id="MobiDB-lite"/>
    </source>
</evidence>
<dbReference type="PROSITE" id="PS51257">
    <property type="entry name" value="PROKAR_LIPOPROTEIN"/>
    <property type="match status" value="1"/>
</dbReference>
<keyword evidence="4" id="KW-0106">Calcium</keyword>
<keyword evidence="2" id="KW-0479">Metal-binding</keyword>
<dbReference type="InterPro" id="IPR050738">
    <property type="entry name" value="Sulfatase"/>
</dbReference>
<evidence type="ECO:0000256" key="3">
    <source>
        <dbReference type="ARBA" id="ARBA00022801"/>
    </source>
</evidence>
<dbReference type="GO" id="GO:0046872">
    <property type="term" value="F:metal ion binding"/>
    <property type="evidence" value="ECO:0007669"/>
    <property type="project" value="UniProtKB-KW"/>
</dbReference>
<evidence type="ECO:0000256" key="1">
    <source>
        <dbReference type="ARBA" id="ARBA00008779"/>
    </source>
</evidence>
<feature type="region of interest" description="Disordered" evidence="5">
    <location>
        <begin position="28"/>
        <end position="48"/>
    </location>
</feature>
<evidence type="ECO:0000313" key="7">
    <source>
        <dbReference type="EMBL" id="KKN78917.1"/>
    </source>
</evidence>
<evidence type="ECO:0000256" key="4">
    <source>
        <dbReference type="ARBA" id="ARBA00022837"/>
    </source>
</evidence>
<dbReference type="InterPro" id="IPR000917">
    <property type="entry name" value="Sulfatase_N"/>
</dbReference>
<organism evidence="7">
    <name type="scientific">marine sediment metagenome</name>
    <dbReference type="NCBI Taxonomy" id="412755"/>
    <lineage>
        <taxon>unclassified sequences</taxon>
        <taxon>metagenomes</taxon>
        <taxon>ecological metagenomes</taxon>
    </lineage>
</organism>
<dbReference type="InterPro" id="IPR024607">
    <property type="entry name" value="Sulfatase_CS"/>
</dbReference>